<dbReference type="Proteomes" id="UP000015104">
    <property type="component" value="Unassembled WGS sequence"/>
</dbReference>
<organism evidence="3 4">
    <name type="scientific">Tetranychus urticae</name>
    <name type="common">Two-spotted spider mite</name>
    <dbReference type="NCBI Taxonomy" id="32264"/>
    <lineage>
        <taxon>Eukaryota</taxon>
        <taxon>Metazoa</taxon>
        <taxon>Ecdysozoa</taxon>
        <taxon>Arthropoda</taxon>
        <taxon>Chelicerata</taxon>
        <taxon>Arachnida</taxon>
        <taxon>Acari</taxon>
        <taxon>Acariformes</taxon>
        <taxon>Trombidiformes</taxon>
        <taxon>Prostigmata</taxon>
        <taxon>Eleutherengona</taxon>
        <taxon>Raphignathae</taxon>
        <taxon>Tetranychoidea</taxon>
        <taxon>Tetranychidae</taxon>
        <taxon>Tetranychus</taxon>
    </lineage>
</organism>
<evidence type="ECO:0000259" key="2">
    <source>
        <dbReference type="Pfam" id="PF09995"/>
    </source>
</evidence>
<dbReference type="OMA" id="SHVITWY"/>
<dbReference type="EMBL" id="CAEY01000697">
    <property type="status" value="NOT_ANNOTATED_CDS"/>
    <property type="molecule type" value="Genomic_DNA"/>
</dbReference>
<feature type="compositionally biased region" description="Low complexity" evidence="1">
    <location>
        <begin position="23"/>
        <end position="44"/>
    </location>
</feature>
<feature type="region of interest" description="Disordered" evidence="1">
    <location>
        <begin position="1"/>
        <end position="111"/>
    </location>
</feature>
<name>T1KXX9_TETUR</name>
<dbReference type="eggNOG" id="KOG3298">
    <property type="taxonomic scope" value="Eukaryota"/>
</dbReference>
<dbReference type="STRING" id="32264.T1KXX9"/>
<feature type="compositionally biased region" description="Low complexity" evidence="1">
    <location>
        <begin position="54"/>
        <end position="71"/>
    </location>
</feature>
<evidence type="ECO:0000313" key="4">
    <source>
        <dbReference type="Proteomes" id="UP000015104"/>
    </source>
</evidence>
<dbReference type="PANTHER" id="PTHR37159:SF1">
    <property type="entry name" value="GH11867P"/>
    <property type="match status" value="1"/>
</dbReference>
<proteinExistence type="predicted"/>
<feature type="compositionally biased region" description="Basic and acidic residues" evidence="1">
    <location>
        <begin position="1"/>
        <end position="10"/>
    </location>
</feature>
<feature type="compositionally biased region" description="Pro residues" evidence="1">
    <location>
        <begin position="72"/>
        <end position="82"/>
    </location>
</feature>
<protein>
    <recommendedName>
        <fullName evidence="2">ER-bound oxygenase mpaB/mpaB'/Rubber oxygenase catalytic domain-containing protein</fullName>
    </recommendedName>
</protein>
<dbReference type="GO" id="GO:0016491">
    <property type="term" value="F:oxidoreductase activity"/>
    <property type="evidence" value="ECO:0007669"/>
    <property type="project" value="InterPro"/>
</dbReference>
<gene>
    <name evidence="3" type="primary">107368433</name>
</gene>
<evidence type="ECO:0000256" key="1">
    <source>
        <dbReference type="SAM" id="MobiDB-lite"/>
    </source>
</evidence>
<sequence>MSDQQPKSDEPTSVLPVADETPPETITIITTSTSPSHTPSQLSPVTIRTITPTQSCQKSPLPSPSSSLHPASPSPSPSPQPPQQQHHYQQQQQYQPQEYQQPPVSLSFPTDQSLNISDEVIKEDPLTLRLTDLKIRGSRLPGDNGSSPSIVPDWFNRELFDLGRQVGRNHLSSVLFSHLSGLSMVVHIPSILATLLATGKSRTLGDIFTRYLGTLSHVITWYEGDIWNQNDAAHKSLITVRRMHSNVASRMNPPRSGKNYHSNDHYSNDRQIYLSQYDMALTQFGFIGLIILHPKQVGFPENSQDLVGLIHFWRCVGYLLGLDDRFNILDESDLPGTRALCGRLLESEFKPAINRYPTNQASQMSTAIIQAIKAIIPILSTRGFTKYLYKMTTLEAPVSLDGTAARVGYQGIKVVMRNCLPKPLLTPAINALLKKSILRAQKKSDTIKSRLTNKDDLILEETCFTDV</sequence>
<dbReference type="AlphaFoldDB" id="T1KXX9"/>
<dbReference type="Pfam" id="PF09995">
    <property type="entry name" value="MPAB_Lcp_cat"/>
    <property type="match status" value="1"/>
</dbReference>
<keyword evidence="4" id="KW-1185">Reference proteome</keyword>
<dbReference type="EnsemblMetazoa" id="tetur26g01750.1">
    <property type="protein sequence ID" value="tetur26g01750.1"/>
    <property type="gene ID" value="tetur26g01750"/>
</dbReference>
<dbReference type="OrthoDB" id="6361347at2759"/>
<feature type="compositionally biased region" description="Low complexity" evidence="1">
    <location>
        <begin position="83"/>
        <end position="103"/>
    </location>
</feature>
<accession>T1KXX9</accession>
<feature type="domain" description="ER-bound oxygenase mpaB/mpaB'/Rubber oxygenase catalytic" evidence="2">
    <location>
        <begin position="173"/>
        <end position="423"/>
    </location>
</feature>
<dbReference type="InterPro" id="IPR018713">
    <property type="entry name" value="MPAB/Lcp_cat_dom"/>
</dbReference>
<evidence type="ECO:0000313" key="3">
    <source>
        <dbReference type="EnsemblMetazoa" id="tetur26g01750.1"/>
    </source>
</evidence>
<reference evidence="3" key="2">
    <citation type="submission" date="2015-06" db="UniProtKB">
        <authorList>
            <consortium name="EnsemblMetazoa"/>
        </authorList>
    </citation>
    <scope>IDENTIFICATION</scope>
</reference>
<dbReference type="PANTHER" id="PTHR37159">
    <property type="entry name" value="GH11867P"/>
    <property type="match status" value="1"/>
</dbReference>
<reference evidence="4" key="1">
    <citation type="submission" date="2011-08" db="EMBL/GenBank/DDBJ databases">
        <authorList>
            <person name="Rombauts S."/>
        </authorList>
    </citation>
    <scope>NUCLEOTIDE SEQUENCE</scope>
    <source>
        <strain evidence="4">London</strain>
    </source>
</reference>
<dbReference type="HOGENOM" id="CLU_585725_0_0_1"/>